<dbReference type="Pfam" id="PF13205">
    <property type="entry name" value="Big_5"/>
    <property type="match status" value="4"/>
</dbReference>
<evidence type="ECO:0000259" key="5">
    <source>
        <dbReference type="SMART" id="SM01360"/>
    </source>
</evidence>
<sequence>MLRRMSALLLMGLLLSVSLPAAFAQEESVGAVPSILQIIDSDPLVGQELALDEAITLYFDRDLDCETAQVAIYTTPETTGTVTCDGNMLVYTPDAGWERATTYTLTVDDRIRGADGAQLVASLDLDYSTTGFLSVVETFPAADSQVNPDTAITAIFNRPVVPLVIVEDMPDLPQPLSFSPDIEGTGEWINTSIYIFTPSDEGLAAGTTYTVSVDPSLVASDGAVFDEPYQWQFSTLHPVIEEYFPQPQESDVLLGTDLGLRFSQPMVPESVEEMFYLRADGSEGPSVSGTFEWSEDNAGFRFQPDDLLDLETLYVAGFTEPPAVASGGDLGDTPSWNFATVPYPSIVGTNPRDGEQTAPPYGGFTVNFSTEMDFETLPELITISPEPYREPEYYWGEWNDSYSVSFPTEPSTTYTITIAAGAADIYGNTIDEPYTFSYTTDRYSSELTLNVPGNIGFYNAERAPTELFISHRNISHVDLELYSMPTEALLDVLTNDNYYDPTSGYRPQTDQLLREWSIDSIAPENALRYELLNLGAGGFNAAQACPTAMEPRVKVGDVVRVITEPDPLRARLSPPEGEIVDLLYRDYTMPIVGGPMCTGNNLLWWQVELSSGDLAWVAEGFEDEYYIETTEEAQVTAIQVSADEEGRLDPGIYWLTAQTPEFDEQGWAPRRHIMVVSTAVLMMKASPDTVTVWATDVQTGLPLADVPIEVIFLDGVVGTGTTDADGIMTMDTPRELDLYSPRLAVLNTDDQFGLAFGDWDNGISPWMFNVSSDFYPSRYRLYAYTDRPVYRPGQPVYFRGVVRDKDDVTYTRPEFETVPVQITDNNGEVVYKEDLTLSPYGTFHGELELADGASLGSYYLSVELPSERDYGGEGGGVGFSVAEYRLPEFTVDVTAAEGEIVQGDTAEITIDSTYFFGGSVRNADVHYTIISSGYYFDYEGQGRYDFVAYDADGGPSEYYGSSGGFIGDGDAVTDDQGMVTIEVPAELEDATQSQVFTIEAAVTDESNQVVAGRTEVIVHKGLVYVGAGAESYVSTAGEEAVINIVSVDWDSESVPNQTIDVEVVERRWSSVQERDDTGRTTWSYEVEEIPVTEDTVTTDENGEATFSFVPPNGGIYKVTVTTLDEAGNEVRASTNMWVSDTSYVPWRQQNSNRIDVIADQDNYEVGDVAEILITSPFQGEAEAVITVERGDLLSIEHVTMDSNSYIYRLPIDETFAPNAFISAYVVKGVDENNPVAGFRIGYTEFSVEIDRKELTVDITSDVDEAQPQQTVNYTVEVTDWQGNPVQAEVGVGVTDLAALSLMPPNSGPLLTFFYGEQSLSIRTSTPLTINTDQLTQETLDTIKGGGGGGDMVEGIVEIRGEFIDTPYWNPSIITDEDGTASFDVRLPDNLTTWRLDARAITSGDDGLTLVGQDTFDLISTKPVLIRPSTPRFFVVGDHVTLGAVVNNNTDEDQDVVVTMQSTGLTVEGDASQTVTVPAHDTRRVVWNVEVQVVDSVVLAFTADAGDYSDGAVSSVSLDDEGTLPVYRYEVPETVGTAGVLRTADTRVESIVLPRRFDTTQGEVTITTDHSLAAAALDSLYVLVQDDDRSIESVVSRFLPNIATMRTLQAAGLDVESSELQAALDSVVSLSLQQLLAQQKSDGGWGWYFNDRSDEMVTAYALLGLSEARDAGYPVSESVISDAQSFLQRRLIPVGPQVSRWQMDRQSMLLYALARSGAPDVARTVNLYENRQFLSLYAQALLAQNIYLFNPDDDVRLDALANELVNAAEITATGIRWHDGERTYYNWSTDTRTTAMIVSALIKLRPESDLIPGAIRYLMTQRQADRWETRQETAWVLMTLSEFMTLSGELQPDYTYSVSVNGDEMLQTDVTPDNVSEDETLVIEVADLFADQANQLSFTRSEGEGALYYTAHLRAFLPVPDVEPLERGIILERRYTLLDDPDQTPITEAHVGDLVQVRLTIILPNSRHYVVVEDPLPAGAEAVDPGLSTSQQVGTRPTLDSEDPLSRGWGWWWFSSTEFMDEKVVLHATYLPAGTYEYVYTMRAGLEGVYNVIPATGQEVYFPEVYGRSAGSTFTILPADE</sequence>
<accession>A0A7S8ICU8</accession>
<dbReference type="SUPFAM" id="SSF48239">
    <property type="entry name" value="Terpenoid cyclases/Protein prenyltransferases"/>
    <property type="match status" value="1"/>
</dbReference>
<dbReference type="InterPro" id="IPR041246">
    <property type="entry name" value="Bact_MG10"/>
</dbReference>
<gene>
    <name evidence="6" type="ORF">G4Y79_19830</name>
</gene>
<dbReference type="Pfam" id="PF01835">
    <property type="entry name" value="MG2"/>
    <property type="match status" value="1"/>
</dbReference>
<reference evidence="6 7" key="1">
    <citation type="submission" date="2020-02" db="EMBL/GenBank/DDBJ databases">
        <authorList>
            <person name="Zheng R.K."/>
            <person name="Sun C.M."/>
        </authorList>
    </citation>
    <scope>NUCLEOTIDE SEQUENCE [LARGE SCALE GENOMIC DNA]</scope>
    <source>
        <strain evidence="7">rifampicinis</strain>
    </source>
</reference>
<dbReference type="EMBL" id="CP062983">
    <property type="protein sequence ID" value="QPC81915.1"/>
    <property type="molecule type" value="Genomic_DNA"/>
</dbReference>
<dbReference type="Gene3D" id="2.60.40.10">
    <property type="entry name" value="Immunoglobulins"/>
    <property type="match status" value="1"/>
</dbReference>
<evidence type="ECO:0000256" key="1">
    <source>
        <dbReference type="ARBA" id="ARBA00010556"/>
    </source>
</evidence>
<keyword evidence="2 3" id="KW-0732">Signal</keyword>
<dbReference type="Gene3D" id="2.20.130.20">
    <property type="match status" value="1"/>
</dbReference>
<dbReference type="RefSeq" id="WP_195169986.1">
    <property type="nucleotide sequence ID" value="NZ_CP062983.1"/>
</dbReference>
<organism evidence="6 7">
    <name type="scientific">Phototrophicus methaneseepsis</name>
    <dbReference type="NCBI Taxonomy" id="2710758"/>
    <lineage>
        <taxon>Bacteria</taxon>
        <taxon>Bacillati</taxon>
        <taxon>Chloroflexota</taxon>
        <taxon>Candidatus Thermofontia</taxon>
        <taxon>Phototrophicales</taxon>
        <taxon>Phototrophicaceae</taxon>
        <taxon>Phototrophicus</taxon>
    </lineage>
</organism>
<evidence type="ECO:0000313" key="7">
    <source>
        <dbReference type="Proteomes" id="UP000594468"/>
    </source>
</evidence>
<dbReference type="InterPro" id="IPR013783">
    <property type="entry name" value="Ig-like_fold"/>
</dbReference>
<dbReference type="KEGG" id="pmet:G4Y79_19830"/>
<dbReference type="InterPro" id="IPR021868">
    <property type="entry name" value="Alpha_2_Macroglob_MG3"/>
</dbReference>
<dbReference type="InterPro" id="IPR051802">
    <property type="entry name" value="YfhM-like"/>
</dbReference>
<feature type="domain" description="Alpha-2-macroglobulin bait region" evidence="4">
    <location>
        <begin position="1154"/>
        <end position="1301"/>
    </location>
</feature>
<dbReference type="Pfam" id="PF07703">
    <property type="entry name" value="A2M_BRD"/>
    <property type="match status" value="1"/>
</dbReference>
<dbReference type="InterPro" id="IPR002890">
    <property type="entry name" value="MG2"/>
</dbReference>
<dbReference type="GO" id="GO:0004866">
    <property type="term" value="F:endopeptidase inhibitor activity"/>
    <property type="evidence" value="ECO:0007669"/>
    <property type="project" value="InterPro"/>
</dbReference>
<comment type="similarity">
    <text evidence="1">Belongs to the protease inhibitor I39 (alpha-2-macroglobulin) family. Bacterial alpha-2-macroglobulin subfamily.</text>
</comment>
<evidence type="ECO:0000256" key="3">
    <source>
        <dbReference type="SAM" id="SignalP"/>
    </source>
</evidence>
<dbReference type="Pfam" id="PF11974">
    <property type="entry name" value="bMG3"/>
    <property type="match status" value="1"/>
</dbReference>
<dbReference type="Pfam" id="PF00207">
    <property type="entry name" value="A2M"/>
    <property type="match status" value="1"/>
</dbReference>
<dbReference type="InterPro" id="IPR032812">
    <property type="entry name" value="SbsA_Ig"/>
</dbReference>
<keyword evidence="7" id="KW-1185">Reference proteome</keyword>
<dbReference type="PANTHER" id="PTHR40094:SF1">
    <property type="entry name" value="UBIQUITIN DOMAIN-CONTAINING PROTEIN"/>
    <property type="match status" value="1"/>
</dbReference>
<dbReference type="Pfam" id="PF17962">
    <property type="entry name" value="bMG6"/>
    <property type="match status" value="1"/>
</dbReference>
<dbReference type="InterPro" id="IPR001599">
    <property type="entry name" value="Macroglobln_a2"/>
</dbReference>
<proteinExistence type="inferred from homology"/>
<evidence type="ECO:0000256" key="2">
    <source>
        <dbReference type="ARBA" id="ARBA00022729"/>
    </source>
</evidence>
<dbReference type="InterPro" id="IPR011625">
    <property type="entry name" value="A2M_N_BRD"/>
</dbReference>
<feature type="domain" description="Alpha-2-macroglobulin" evidence="5">
    <location>
        <begin position="1365"/>
        <end position="1459"/>
    </location>
</feature>
<dbReference type="Pfam" id="PF17973">
    <property type="entry name" value="bMG10"/>
    <property type="match status" value="1"/>
</dbReference>
<dbReference type="PANTHER" id="PTHR40094">
    <property type="entry name" value="ALPHA-2-MACROGLOBULIN HOMOLOG"/>
    <property type="match status" value="1"/>
</dbReference>
<dbReference type="SMART" id="SM01359">
    <property type="entry name" value="A2M_N_2"/>
    <property type="match status" value="1"/>
</dbReference>
<dbReference type="Gene3D" id="2.60.40.1930">
    <property type="match status" value="1"/>
</dbReference>
<dbReference type="Proteomes" id="UP000594468">
    <property type="component" value="Chromosome"/>
</dbReference>
<dbReference type="InterPro" id="IPR041462">
    <property type="entry name" value="Bact_A2M_MG6"/>
</dbReference>
<dbReference type="CDD" id="cd02891">
    <property type="entry name" value="A2M_like"/>
    <property type="match status" value="1"/>
</dbReference>
<evidence type="ECO:0000259" key="4">
    <source>
        <dbReference type="SMART" id="SM01359"/>
    </source>
</evidence>
<dbReference type="InterPro" id="IPR008930">
    <property type="entry name" value="Terpenoid_cyclase/PrenylTrfase"/>
</dbReference>
<dbReference type="Gene3D" id="2.60.40.3710">
    <property type="match status" value="3"/>
</dbReference>
<protein>
    <submittedName>
        <fullName evidence="6">Ig-like domain-containing protein</fullName>
    </submittedName>
</protein>
<dbReference type="SMART" id="SM01360">
    <property type="entry name" value="A2M"/>
    <property type="match status" value="1"/>
</dbReference>
<evidence type="ECO:0000313" key="6">
    <source>
        <dbReference type="EMBL" id="QPC81915.1"/>
    </source>
</evidence>
<dbReference type="Gene3D" id="1.50.10.20">
    <property type="match status" value="1"/>
</dbReference>
<name>A0A7S8ICU8_9CHLR</name>
<feature type="chain" id="PRO_5032619588" evidence="3">
    <location>
        <begin position="25"/>
        <end position="2080"/>
    </location>
</feature>
<feature type="signal peptide" evidence="3">
    <location>
        <begin position="1"/>
        <end position="24"/>
    </location>
</feature>